<dbReference type="PANTHER" id="PTHR11266">
    <property type="entry name" value="PEROXISOMAL MEMBRANE PROTEIN 2, PXMP2 MPV17"/>
    <property type="match status" value="1"/>
</dbReference>
<protein>
    <submittedName>
        <fullName evidence="7">Integral membrane protein</fullName>
    </submittedName>
</protein>
<evidence type="ECO:0000313" key="8">
    <source>
        <dbReference type="Proteomes" id="UP000054144"/>
    </source>
</evidence>
<evidence type="ECO:0000313" key="7">
    <source>
        <dbReference type="EMBL" id="KIY45753.1"/>
    </source>
</evidence>
<comment type="similarity">
    <text evidence="2 6">Belongs to the peroxisomal membrane protein PXMP2/4 family.</text>
</comment>
<dbReference type="AlphaFoldDB" id="A0A0D7A4J5"/>
<proteinExistence type="inferred from homology"/>
<evidence type="ECO:0000256" key="5">
    <source>
        <dbReference type="ARBA" id="ARBA00023136"/>
    </source>
</evidence>
<evidence type="ECO:0000256" key="4">
    <source>
        <dbReference type="ARBA" id="ARBA00022989"/>
    </source>
</evidence>
<keyword evidence="5 6" id="KW-0472">Membrane</keyword>
<dbReference type="Pfam" id="PF04117">
    <property type="entry name" value="Mpv17_PMP22"/>
    <property type="match status" value="1"/>
</dbReference>
<dbReference type="InterPro" id="IPR007248">
    <property type="entry name" value="Mpv17_PMP22"/>
</dbReference>
<dbReference type="Proteomes" id="UP000054144">
    <property type="component" value="Unassembled WGS sequence"/>
</dbReference>
<feature type="transmembrane region" description="Helical" evidence="6">
    <location>
        <begin position="46"/>
        <end position="68"/>
    </location>
</feature>
<feature type="non-terminal residue" evidence="7">
    <location>
        <position position="1"/>
    </location>
</feature>
<name>A0A0D7A4J5_9AGAR</name>
<organism evidence="7 8">
    <name type="scientific">Fistulina hepatica ATCC 64428</name>
    <dbReference type="NCBI Taxonomy" id="1128425"/>
    <lineage>
        <taxon>Eukaryota</taxon>
        <taxon>Fungi</taxon>
        <taxon>Dikarya</taxon>
        <taxon>Basidiomycota</taxon>
        <taxon>Agaricomycotina</taxon>
        <taxon>Agaricomycetes</taxon>
        <taxon>Agaricomycetidae</taxon>
        <taxon>Agaricales</taxon>
        <taxon>Fistulinaceae</taxon>
        <taxon>Fistulina</taxon>
    </lineage>
</organism>
<dbReference type="EMBL" id="KN882046">
    <property type="protein sequence ID" value="KIY45753.1"/>
    <property type="molecule type" value="Genomic_DNA"/>
</dbReference>
<gene>
    <name evidence="7" type="ORF">FISHEDRAFT_21078</name>
</gene>
<feature type="transmembrane region" description="Helical" evidence="6">
    <location>
        <begin position="111"/>
        <end position="129"/>
    </location>
</feature>
<evidence type="ECO:0000256" key="3">
    <source>
        <dbReference type="ARBA" id="ARBA00022692"/>
    </source>
</evidence>
<keyword evidence="4 6" id="KW-1133">Transmembrane helix</keyword>
<evidence type="ECO:0000256" key="1">
    <source>
        <dbReference type="ARBA" id="ARBA00004141"/>
    </source>
</evidence>
<dbReference type="OrthoDB" id="860at2759"/>
<feature type="transmembrane region" description="Helical" evidence="6">
    <location>
        <begin position="12"/>
        <end position="34"/>
    </location>
</feature>
<dbReference type="GO" id="GO:0005778">
    <property type="term" value="C:peroxisomal membrane"/>
    <property type="evidence" value="ECO:0007669"/>
    <property type="project" value="TreeGrafter"/>
</dbReference>
<evidence type="ECO:0000256" key="6">
    <source>
        <dbReference type="RuleBase" id="RU363053"/>
    </source>
</evidence>
<evidence type="ECO:0000256" key="2">
    <source>
        <dbReference type="ARBA" id="ARBA00006824"/>
    </source>
</evidence>
<keyword evidence="8" id="KW-1185">Reference proteome</keyword>
<reference evidence="7 8" key="1">
    <citation type="journal article" date="2015" name="Fungal Genet. Biol.">
        <title>Evolution of novel wood decay mechanisms in Agaricales revealed by the genome sequences of Fistulina hepatica and Cylindrobasidium torrendii.</title>
        <authorList>
            <person name="Floudas D."/>
            <person name="Held B.W."/>
            <person name="Riley R."/>
            <person name="Nagy L.G."/>
            <person name="Koehler G."/>
            <person name="Ransdell A.S."/>
            <person name="Younus H."/>
            <person name="Chow J."/>
            <person name="Chiniquy J."/>
            <person name="Lipzen A."/>
            <person name="Tritt A."/>
            <person name="Sun H."/>
            <person name="Haridas S."/>
            <person name="LaButti K."/>
            <person name="Ohm R.A."/>
            <person name="Kues U."/>
            <person name="Blanchette R.A."/>
            <person name="Grigoriev I.V."/>
            <person name="Minto R.E."/>
            <person name="Hibbett D.S."/>
        </authorList>
    </citation>
    <scope>NUCLEOTIDE SEQUENCE [LARGE SCALE GENOMIC DNA]</scope>
    <source>
        <strain evidence="7 8">ATCC 64428</strain>
    </source>
</reference>
<comment type="subcellular location">
    <subcellularLocation>
        <location evidence="1">Membrane</location>
        <topology evidence="1">Multi-pass membrane protein</topology>
    </subcellularLocation>
</comment>
<dbReference type="PANTHER" id="PTHR11266:SF93">
    <property type="entry name" value="INTEGRAL MEMBRANE PROTEIN 25D9-6"/>
    <property type="match status" value="1"/>
</dbReference>
<keyword evidence="3 6" id="KW-0812">Transmembrane</keyword>
<feature type="non-terminal residue" evidence="7">
    <location>
        <position position="133"/>
    </location>
</feature>
<accession>A0A0D7A4J5</accession>
<sequence>ISVDSKALKMALYGFLISAPLGHVLVGALQKAVAGRTGARVKIAQVIASNVLVAPIQVAVYLASVAALNNAPSFERILKTVRAGFMPVLRIQWIVSPLSMAVAQNFLPVELWVPFFNLVQFVIGTYFNVQAKK</sequence>